<feature type="non-terminal residue" evidence="2">
    <location>
        <position position="1"/>
    </location>
</feature>
<comment type="caution">
    <text evidence="2">The sequence shown here is derived from an EMBL/GenBank/DDBJ whole genome shotgun (WGS) entry which is preliminary data.</text>
</comment>
<feature type="region of interest" description="Disordered" evidence="1">
    <location>
        <begin position="187"/>
        <end position="230"/>
    </location>
</feature>
<evidence type="ECO:0000313" key="3">
    <source>
        <dbReference type="Proteomes" id="UP000789901"/>
    </source>
</evidence>
<protein>
    <submittedName>
        <fullName evidence="2">20326_t:CDS:1</fullName>
    </submittedName>
</protein>
<gene>
    <name evidence="2" type="ORF">GMARGA_LOCUS23043</name>
</gene>
<organism evidence="2 3">
    <name type="scientific">Gigaspora margarita</name>
    <dbReference type="NCBI Taxonomy" id="4874"/>
    <lineage>
        <taxon>Eukaryota</taxon>
        <taxon>Fungi</taxon>
        <taxon>Fungi incertae sedis</taxon>
        <taxon>Mucoromycota</taxon>
        <taxon>Glomeromycotina</taxon>
        <taxon>Glomeromycetes</taxon>
        <taxon>Diversisporales</taxon>
        <taxon>Gigasporaceae</taxon>
        <taxon>Gigaspora</taxon>
    </lineage>
</organism>
<dbReference type="Proteomes" id="UP000789901">
    <property type="component" value="Unassembled WGS sequence"/>
</dbReference>
<proteinExistence type="predicted"/>
<keyword evidence="3" id="KW-1185">Reference proteome</keyword>
<dbReference type="EMBL" id="CAJVQB010022974">
    <property type="protein sequence ID" value="CAG8800778.1"/>
    <property type="molecule type" value="Genomic_DNA"/>
</dbReference>
<reference evidence="2 3" key="1">
    <citation type="submission" date="2021-06" db="EMBL/GenBank/DDBJ databases">
        <authorList>
            <person name="Kallberg Y."/>
            <person name="Tangrot J."/>
            <person name="Rosling A."/>
        </authorList>
    </citation>
    <scope>NUCLEOTIDE SEQUENCE [LARGE SCALE GENOMIC DNA]</scope>
    <source>
        <strain evidence="2 3">120-4 pot B 10/14</strain>
    </source>
</reference>
<accession>A0ABN7VUL6</accession>
<dbReference type="SUPFAM" id="SSF57756">
    <property type="entry name" value="Retrovirus zinc finger-like domains"/>
    <property type="match status" value="1"/>
</dbReference>
<name>A0ABN7VUL6_GIGMA</name>
<evidence type="ECO:0000313" key="2">
    <source>
        <dbReference type="EMBL" id="CAG8800778.1"/>
    </source>
</evidence>
<feature type="compositionally biased region" description="Acidic residues" evidence="1">
    <location>
        <begin position="188"/>
        <end position="219"/>
    </location>
</feature>
<evidence type="ECO:0000256" key="1">
    <source>
        <dbReference type="SAM" id="MobiDB-lite"/>
    </source>
</evidence>
<sequence length="230" mass="26520">DRNLIFYDMFEASTTDSIYESSNIENFFSAYDFGNPESLYDAFDSRNLETFFNTFGSGNMEYFLNTFDPNNSETFFEPINDKRDNKAIQHTENPSKLDKWFNSHGLENGFAFMITYSKKDKEDGIPRRRTYKCTKDRLYVSRKEAHVVKDHNSEASNVKERKGVRKCGICNSKGHNARTCPSLAESYISDDSEENNSEDNSEENDPENNSEENNSEAEETNTKRNVGLVI</sequence>
<dbReference type="InterPro" id="IPR036875">
    <property type="entry name" value="Znf_CCHC_sf"/>
</dbReference>